<evidence type="ECO:0000313" key="2">
    <source>
        <dbReference type="EMBL" id="KAK2192329.1"/>
    </source>
</evidence>
<protein>
    <recommendedName>
        <fullName evidence="1">Galaxin-like repeats domain-containing protein</fullName>
    </recommendedName>
</protein>
<dbReference type="AlphaFoldDB" id="A0AAD9PCJ9"/>
<evidence type="ECO:0000259" key="1">
    <source>
        <dbReference type="Pfam" id="PF24748"/>
    </source>
</evidence>
<name>A0AAD9PCJ9_RIDPI</name>
<gene>
    <name evidence="2" type="ORF">NP493_33g01009</name>
</gene>
<keyword evidence="3" id="KW-1185">Reference proteome</keyword>
<evidence type="ECO:0000313" key="3">
    <source>
        <dbReference type="Proteomes" id="UP001209878"/>
    </source>
</evidence>
<dbReference type="EMBL" id="JAODUO010000033">
    <property type="protein sequence ID" value="KAK2192329.1"/>
    <property type="molecule type" value="Genomic_DNA"/>
</dbReference>
<dbReference type="Proteomes" id="UP001209878">
    <property type="component" value="Unassembled WGS sequence"/>
</dbReference>
<comment type="caution">
    <text evidence="2">The sequence shown here is derived from an EMBL/GenBank/DDBJ whole genome shotgun (WGS) entry which is preliminary data.</text>
</comment>
<sequence>MTTAVPGERNQKPPVNSSTTIAIVMLRARPATTVFVVLLCLTAHVSAGIFNKLRPYGELCAGTEYDHEHMACCEDTLHPRFEGYVCCGKRVYNPKVALCCEKTIIKHQFWMSCENYIILHDAMLLLKNDT</sequence>
<feature type="domain" description="Galaxin-like repeats" evidence="1">
    <location>
        <begin position="58"/>
        <end position="108"/>
    </location>
</feature>
<accession>A0AAD9PCJ9</accession>
<dbReference type="InterPro" id="IPR056601">
    <property type="entry name" value="Galaxin_dom"/>
</dbReference>
<organism evidence="2 3">
    <name type="scientific">Ridgeia piscesae</name>
    <name type="common">Tubeworm</name>
    <dbReference type="NCBI Taxonomy" id="27915"/>
    <lineage>
        <taxon>Eukaryota</taxon>
        <taxon>Metazoa</taxon>
        <taxon>Spiralia</taxon>
        <taxon>Lophotrochozoa</taxon>
        <taxon>Annelida</taxon>
        <taxon>Polychaeta</taxon>
        <taxon>Sedentaria</taxon>
        <taxon>Canalipalpata</taxon>
        <taxon>Sabellida</taxon>
        <taxon>Siboglinidae</taxon>
        <taxon>Ridgeia</taxon>
    </lineage>
</organism>
<reference evidence="2" key="1">
    <citation type="journal article" date="2023" name="Mol. Biol. Evol.">
        <title>Third-Generation Sequencing Reveals the Adaptive Role of the Epigenome in Three Deep-Sea Polychaetes.</title>
        <authorList>
            <person name="Perez M."/>
            <person name="Aroh O."/>
            <person name="Sun Y."/>
            <person name="Lan Y."/>
            <person name="Juniper S.K."/>
            <person name="Young C.R."/>
            <person name="Angers B."/>
            <person name="Qian P.Y."/>
        </authorList>
    </citation>
    <scope>NUCLEOTIDE SEQUENCE</scope>
    <source>
        <strain evidence="2">R07B-5</strain>
    </source>
</reference>
<dbReference type="Pfam" id="PF24748">
    <property type="entry name" value="Galaxin_repeat"/>
    <property type="match status" value="1"/>
</dbReference>
<proteinExistence type="predicted"/>